<sequence length="51" mass="5602">MINLDDLHIGKSIADAHETVFCSQQIVLVVLFQPGPGIRGQFDAQLFGFNT</sequence>
<proteinExistence type="predicted"/>
<comment type="caution">
    <text evidence="1">The sequence shown here is derived from an EMBL/GenBank/DDBJ whole genome shotgun (WGS) entry which is preliminary data.</text>
</comment>
<gene>
    <name evidence="1" type="ORF">SDC9_188188</name>
</gene>
<dbReference type="AlphaFoldDB" id="A0A645HP79"/>
<reference evidence="1" key="1">
    <citation type="submission" date="2019-08" db="EMBL/GenBank/DDBJ databases">
        <authorList>
            <person name="Kucharzyk K."/>
            <person name="Murdoch R.W."/>
            <person name="Higgins S."/>
            <person name="Loffler F."/>
        </authorList>
    </citation>
    <scope>NUCLEOTIDE SEQUENCE</scope>
</reference>
<name>A0A645HP79_9ZZZZ</name>
<accession>A0A645HP79</accession>
<evidence type="ECO:0000313" key="1">
    <source>
        <dbReference type="EMBL" id="MPN40650.1"/>
    </source>
</evidence>
<protein>
    <submittedName>
        <fullName evidence="1">Uncharacterized protein</fullName>
    </submittedName>
</protein>
<organism evidence="1">
    <name type="scientific">bioreactor metagenome</name>
    <dbReference type="NCBI Taxonomy" id="1076179"/>
    <lineage>
        <taxon>unclassified sequences</taxon>
        <taxon>metagenomes</taxon>
        <taxon>ecological metagenomes</taxon>
    </lineage>
</organism>
<dbReference type="EMBL" id="VSSQ01097205">
    <property type="protein sequence ID" value="MPN40650.1"/>
    <property type="molecule type" value="Genomic_DNA"/>
</dbReference>